<dbReference type="HOGENOM" id="CLU_121406_0_0_11"/>
<keyword evidence="4" id="KW-1185">Reference proteome</keyword>
<keyword evidence="2" id="KW-1133">Transmembrane helix</keyword>
<sequence length="175" mass="17471">MIGHLGNRVSALLDGQLTARETEEAWAHVYHCHACRDLVEREGWVKTRLAGLCSSGGAADRGAPSDLKGSLLSMPPGDAFLADAAAAGSGTGANRRPTGAVMLGGGAIGAAMLGVIALGFGVGSAPPADRRPPATQINTSVPSAPATPSPTAPATGSTPSGFSANLPVPVRRMLP</sequence>
<name>A0A0C5XAH6_NOCSI</name>
<dbReference type="RefSeq" id="WP_052138399.1">
    <property type="nucleotide sequence ID" value="NZ_BJMC01000008.1"/>
</dbReference>
<evidence type="ECO:0000313" key="4">
    <source>
        <dbReference type="Proteomes" id="UP000030300"/>
    </source>
</evidence>
<proteinExistence type="predicted"/>
<keyword evidence="2" id="KW-0472">Membrane</keyword>
<evidence type="ECO:0000313" key="3">
    <source>
        <dbReference type="EMBL" id="AJR18275.1"/>
    </source>
</evidence>
<dbReference type="AlphaFoldDB" id="A0A0C5XAH6"/>
<evidence type="ECO:0000256" key="1">
    <source>
        <dbReference type="SAM" id="MobiDB-lite"/>
    </source>
</evidence>
<gene>
    <name evidence="3" type="ORF">KR76_09085</name>
</gene>
<feature type="region of interest" description="Disordered" evidence="1">
    <location>
        <begin position="127"/>
        <end position="175"/>
    </location>
</feature>
<organism evidence="3 4">
    <name type="scientific">Nocardioides simplex</name>
    <name type="common">Arthrobacter simplex</name>
    <dbReference type="NCBI Taxonomy" id="2045"/>
    <lineage>
        <taxon>Bacteria</taxon>
        <taxon>Bacillati</taxon>
        <taxon>Actinomycetota</taxon>
        <taxon>Actinomycetes</taxon>
        <taxon>Propionibacteriales</taxon>
        <taxon>Nocardioidaceae</taxon>
        <taxon>Pimelobacter</taxon>
    </lineage>
</organism>
<dbReference type="GeneID" id="96612571"/>
<dbReference type="STRING" id="2045.KR76_09085"/>
<accession>A0A0C5XAH6</accession>
<protein>
    <submittedName>
        <fullName evidence="3">Uncharacterized protein</fullName>
    </submittedName>
</protein>
<dbReference type="KEGG" id="psim:KR76_09085"/>
<dbReference type="Proteomes" id="UP000030300">
    <property type="component" value="Chromosome"/>
</dbReference>
<reference evidence="3 4" key="1">
    <citation type="journal article" date="2015" name="Genome Announc.">
        <title>Complete Genome Sequence of Steroid-Transforming Nocardioides simplex VKM Ac-2033D.</title>
        <authorList>
            <person name="Shtratnikova V.Y."/>
            <person name="Schelkunov M.I."/>
            <person name="Pekov Y.A."/>
            <person name="Fokina V.V."/>
            <person name="Logacheva M.D."/>
            <person name="Sokolov S.L."/>
            <person name="Bragin E.Y."/>
            <person name="Ashapkin V.V."/>
            <person name="Donova M.V."/>
        </authorList>
    </citation>
    <scope>NUCLEOTIDE SEQUENCE [LARGE SCALE GENOMIC DNA]</scope>
    <source>
        <strain evidence="3 4">VKM Ac-2033D</strain>
    </source>
</reference>
<dbReference type="OrthoDB" id="3743969at2"/>
<evidence type="ECO:0000256" key="2">
    <source>
        <dbReference type="SAM" id="Phobius"/>
    </source>
</evidence>
<keyword evidence="2" id="KW-0812">Transmembrane</keyword>
<dbReference type="EMBL" id="CP009896">
    <property type="protein sequence ID" value="AJR18275.1"/>
    <property type="molecule type" value="Genomic_DNA"/>
</dbReference>
<feature type="compositionally biased region" description="Low complexity" evidence="1">
    <location>
        <begin position="152"/>
        <end position="161"/>
    </location>
</feature>
<feature type="transmembrane region" description="Helical" evidence="2">
    <location>
        <begin position="100"/>
        <end position="122"/>
    </location>
</feature>